<organism evidence="2 3">
    <name type="scientific">Thelohanellus kitauei</name>
    <name type="common">Myxosporean</name>
    <dbReference type="NCBI Taxonomy" id="669202"/>
    <lineage>
        <taxon>Eukaryota</taxon>
        <taxon>Metazoa</taxon>
        <taxon>Cnidaria</taxon>
        <taxon>Myxozoa</taxon>
        <taxon>Myxosporea</taxon>
        <taxon>Bivalvulida</taxon>
        <taxon>Platysporina</taxon>
        <taxon>Myxobolidae</taxon>
        <taxon>Thelohanellus</taxon>
    </lineage>
</organism>
<proteinExistence type="predicted"/>
<keyword evidence="1" id="KW-1133">Transmembrane helix</keyword>
<sequence>MKNFLEEIDSDYKTQFAFLTATFNAVMFLTTMGNIFLYLPASIKLKYVMGVVILIEIAFCCGWVAFSFSHEEEPECNFPEIKPMAQHEIVVVDERDDGPVADDLNKCIHSLRDKYILFVNGVMMATAAQTTALARFFFL</sequence>
<evidence type="ECO:0000313" key="2">
    <source>
        <dbReference type="EMBL" id="KII71361.1"/>
    </source>
</evidence>
<gene>
    <name evidence="2" type="ORF">RF11_00771</name>
</gene>
<comment type="caution">
    <text evidence="2">The sequence shown here is derived from an EMBL/GenBank/DDBJ whole genome shotgun (WGS) entry which is preliminary data.</text>
</comment>
<keyword evidence="1" id="KW-0812">Transmembrane</keyword>
<keyword evidence="3" id="KW-1185">Reference proteome</keyword>
<feature type="transmembrane region" description="Helical" evidence="1">
    <location>
        <begin position="47"/>
        <end position="66"/>
    </location>
</feature>
<name>A0A0C2MVF6_THEKT</name>
<feature type="transmembrane region" description="Helical" evidence="1">
    <location>
        <begin position="115"/>
        <end position="138"/>
    </location>
</feature>
<evidence type="ECO:0000313" key="3">
    <source>
        <dbReference type="Proteomes" id="UP000031668"/>
    </source>
</evidence>
<dbReference type="EMBL" id="JWZT01001784">
    <property type="protein sequence ID" value="KII71361.1"/>
    <property type="molecule type" value="Genomic_DNA"/>
</dbReference>
<protein>
    <submittedName>
        <fullName evidence="2">Uncharacterized protein</fullName>
    </submittedName>
</protein>
<accession>A0A0C2MVF6</accession>
<dbReference type="Proteomes" id="UP000031668">
    <property type="component" value="Unassembled WGS sequence"/>
</dbReference>
<feature type="transmembrane region" description="Helical" evidence="1">
    <location>
        <begin position="16"/>
        <end position="40"/>
    </location>
</feature>
<evidence type="ECO:0000256" key="1">
    <source>
        <dbReference type="SAM" id="Phobius"/>
    </source>
</evidence>
<reference evidence="2 3" key="1">
    <citation type="journal article" date="2014" name="Genome Biol. Evol.">
        <title>The genome of the myxosporean Thelohanellus kitauei shows adaptations to nutrient acquisition within its fish host.</title>
        <authorList>
            <person name="Yang Y."/>
            <person name="Xiong J."/>
            <person name="Zhou Z."/>
            <person name="Huo F."/>
            <person name="Miao W."/>
            <person name="Ran C."/>
            <person name="Liu Y."/>
            <person name="Zhang J."/>
            <person name="Feng J."/>
            <person name="Wang M."/>
            <person name="Wang M."/>
            <person name="Wang L."/>
            <person name="Yao B."/>
        </authorList>
    </citation>
    <scope>NUCLEOTIDE SEQUENCE [LARGE SCALE GENOMIC DNA]</scope>
    <source>
        <strain evidence="2">Wuqing</strain>
    </source>
</reference>
<keyword evidence="1" id="KW-0472">Membrane</keyword>
<dbReference type="AlphaFoldDB" id="A0A0C2MVF6"/>